<name>A0A286GS06_9BACT</name>
<dbReference type="AlphaFoldDB" id="A0A286GS06"/>
<feature type="domain" description="Glycosyltransferase 2-like" evidence="4">
    <location>
        <begin position="6"/>
        <end position="140"/>
    </location>
</feature>
<gene>
    <name evidence="5" type="ORF">SAMN06269250_6019</name>
</gene>
<evidence type="ECO:0000256" key="1">
    <source>
        <dbReference type="ARBA" id="ARBA00006739"/>
    </source>
</evidence>
<dbReference type="SUPFAM" id="SSF53448">
    <property type="entry name" value="Nucleotide-diphospho-sugar transferases"/>
    <property type="match status" value="1"/>
</dbReference>
<dbReference type="PANTHER" id="PTHR43179">
    <property type="entry name" value="RHAMNOSYLTRANSFERASE WBBL"/>
    <property type="match status" value="1"/>
</dbReference>
<dbReference type="Pfam" id="PF00535">
    <property type="entry name" value="Glycos_transf_2"/>
    <property type="match status" value="1"/>
</dbReference>
<dbReference type="EMBL" id="OCNH01000008">
    <property type="protein sequence ID" value="SOD98308.1"/>
    <property type="molecule type" value="Genomic_DNA"/>
</dbReference>
<evidence type="ECO:0000313" key="5">
    <source>
        <dbReference type="EMBL" id="SOD98308.1"/>
    </source>
</evidence>
<evidence type="ECO:0000256" key="2">
    <source>
        <dbReference type="ARBA" id="ARBA00022676"/>
    </source>
</evidence>
<organism evidence="5 6">
    <name type="scientific">Spirosoma fluviale</name>
    <dbReference type="NCBI Taxonomy" id="1597977"/>
    <lineage>
        <taxon>Bacteria</taxon>
        <taxon>Pseudomonadati</taxon>
        <taxon>Bacteroidota</taxon>
        <taxon>Cytophagia</taxon>
        <taxon>Cytophagales</taxon>
        <taxon>Cytophagaceae</taxon>
        <taxon>Spirosoma</taxon>
    </lineage>
</organism>
<dbReference type="GO" id="GO:0016757">
    <property type="term" value="F:glycosyltransferase activity"/>
    <property type="evidence" value="ECO:0007669"/>
    <property type="project" value="UniProtKB-KW"/>
</dbReference>
<dbReference type="InterPro" id="IPR029044">
    <property type="entry name" value="Nucleotide-diphossugar_trans"/>
</dbReference>
<evidence type="ECO:0000256" key="3">
    <source>
        <dbReference type="ARBA" id="ARBA00022679"/>
    </source>
</evidence>
<keyword evidence="2" id="KW-0328">Glycosyltransferase</keyword>
<dbReference type="PANTHER" id="PTHR43179:SF12">
    <property type="entry name" value="GALACTOFURANOSYLTRANSFERASE GLFT2"/>
    <property type="match status" value="1"/>
</dbReference>
<dbReference type="OrthoDB" id="9771846at2"/>
<sequence>MKTIAVLLTCHNRKTFTLNCLDALYKCQLPDNIAIQVFLVDDGCTDGTSEAVHEAYEKVNVIQGTGSLYWNRGMHLAWATARVAHDFDYYLWLNDDTLLSNEGIIELLSVESYANEAVLVCGAVNSSKTGEFTYGGRSLSDAEVVPNGQLQYCAKINGNVVLVSKQISNAIGLLDPIFPHAIGDYDYGLRAMTYGYKIITTRKYIGVCERNCSLPKWCYSKIPFIKRVKALYSPLGNSHPKYFFIFENRHYGLSIALKHFLSIHLRVLFPWLWKF</sequence>
<accession>A0A286GS06</accession>
<protein>
    <submittedName>
        <fullName evidence="5">Glycosyltransferase, GT2 family</fullName>
    </submittedName>
</protein>
<comment type="similarity">
    <text evidence="1">Belongs to the glycosyltransferase 2 family.</text>
</comment>
<reference evidence="6" key="1">
    <citation type="submission" date="2017-09" db="EMBL/GenBank/DDBJ databases">
        <authorList>
            <person name="Varghese N."/>
            <person name="Submissions S."/>
        </authorList>
    </citation>
    <scope>NUCLEOTIDE SEQUENCE [LARGE SCALE GENOMIC DNA]</scope>
    <source>
        <strain evidence="6">DSM 29961</strain>
    </source>
</reference>
<keyword evidence="3 5" id="KW-0808">Transferase</keyword>
<evidence type="ECO:0000313" key="6">
    <source>
        <dbReference type="Proteomes" id="UP000219452"/>
    </source>
</evidence>
<proteinExistence type="inferred from homology"/>
<dbReference type="Proteomes" id="UP000219452">
    <property type="component" value="Unassembled WGS sequence"/>
</dbReference>
<dbReference type="InterPro" id="IPR001173">
    <property type="entry name" value="Glyco_trans_2-like"/>
</dbReference>
<keyword evidence="6" id="KW-1185">Reference proteome</keyword>
<dbReference type="RefSeq" id="WP_097131171.1">
    <property type="nucleotide sequence ID" value="NZ_OCNH01000008.1"/>
</dbReference>
<dbReference type="Gene3D" id="3.90.550.10">
    <property type="entry name" value="Spore Coat Polysaccharide Biosynthesis Protein SpsA, Chain A"/>
    <property type="match status" value="1"/>
</dbReference>
<evidence type="ECO:0000259" key="4">
    <source>
        <dbReference type="Pfam" id="PF00535"/>
    </source>
</evidence>